<dbReference type="RefSeq" id="WP_131824717.1">
    <property type="nucleotide sequence ID" value="NZ_JADKNN010000031.1"/>
</dbReference>
<reference evidence="2 3" key="1">
    <citation type="submission" date="2019-08" db="EMBL/GenBank/DDBJ databases">
        <title>Prevalence, distribution, and phylogeny of type two toxin-antitoxin genes possessed by Cronobacter species where C. sakazakii homologs follow sequence type lineages.</title>
        <authorList>
            <person name="Finkelstein S."/>
            <person name="Negrete F."/>
            <person name="Jang H."/>
            <person name="Gopinath G.R."/>
            <person name="Tall B.D."/>
        </authorList>
    </citation>
    <scope>NUCLEOTIDE SEQUENCE [LARGE SCALE GENOMIC DNA]</scope>
    <source>
        <strain evidence="2 3">MOD1_GK1257</strain>
    </source>
</reference>
<proteinExistence type="predicted"/>
<keyword evidence="3" id="KW-1185">Reference proteome</keyword>
<accession>A0ABQ6U3P5</accession>
<sequence>MTALQRVCDEWDLRFFVHDKTVNVVPKIPNKKSKIAVWDVFPQDIIDTPERSYERTQTKDSKANKAKSKDTSKPHDDKATVTKNGVSITLFLDGRIKVGSHIRINNLNDFNGIYRVESLNHQLSYRNGGWSTGLELLPV</sequence>
<dbReference type="EMBL" id="WAGD01000008">
    <property type="protein sequence ID" value="KAB0884834.1"/>
    <property type="molecule type" value="Genomic_DNA"/>
</dbReference>
<evidence type="ECO:0000313" key="2">
    <source>
        <dbReference type="EMBL" id="KAB0884834.1"/>
    </source>
</evidence>
<comment type="caution">
    <text evidence="2">The sequence shown here is derived from an EMBL/GenBank/DDBJ whole genome shotgun (WGS) entry which is preliminary data.</text>
</comment>
<evidence type="ECO:0008006" key="4">
    <source>
        <dbReference type="Google" id="ProtNLM"/>
    </source>
</evidence>
<dbReference type="Proteomes" id="UP000469927">
    <property type="component" value="Unassembled WGS sequence"/>
</dbReference>
<protein>
    <recommendedName>
        <fullName evidence="4">Phage protein</fullName>
    </recommendedName>
</protein>
<gene>
    <name evidence="2" type="ORF">FZI19_03285</name>
</gene>
<name>A0ABQ6U3P5_9ENTR</name>
<evidence type="ECO:0000256" key="1">
    <source>
        <dbReference type="SAM" id="MobiDB-lite"/>
    </source>
</evidence>
<evidence type="ECO:0000313" key="3">
    <source>
        <dbReference type="Proteomes" id="UP000469927"/>
    </source>
</evidence>
<organism evidence="2 3">
    <name type="scientific">Cronobacter muytjensii</name>
    <dbReference type="NCBI Taxonomy" id="413501"/>
    <lineage>
        <taxon>Bacteria</taxon>
        <taxon>Pseudomonadati</taxon>
        <taxon>Pseudomonadota</taxon>
        <taxon>Gammaproteobacteria</taxon>
        <taxon>Enterobacterales</taxon>
        <taxon>Enterobacteriaceae</taxon>
        <taxon>Cronobacter</taxon>
    </lineage>
</organism>
<feature type="region of interest" description="Disordered" evidence="1">
    <location>
        <begin position="49"/>
        <end position="80"/>
    </location>
</feature>